<dbReference type="EMBL" id="JAKUCV010007274">
    <property type="protein sequence ID" value="KAJ4824086.1"/>
    <property type="molecule type" value="Genomic_DNA"/>
</dbReference>
<dbReference type="Gene3D" id="2.40.10.10">
    <property type="entry name" value="Trypsin-like serine proteases"/>
    <property type="match status" value="2"/>
</dbReference>
<evidence type="ECO:0000256" key="3">
    <source>
        <dbReference type="ARBA" id="ARBA00022801"/>
    </source>
</evidence>
<evidence type="ECO:0000256" key="2">
    <source>
        <dbReference type="ARBA" id="ARBA00022670"/>
    </source>
</evidence>
<reference evidence="6" key="2">
    <citation type="journal article" date="2023" name="Plants (Basel)">
        <title>Annotation of the Turnera subulata (Passifloraceae) Draft Genome Reveals the S-Locus Evolved after the Divergence of Turneroideae from Passifloroideae in a Stepwise Manner.</title>
        <authorList>
            <person name="Henning P.M."/>
            <person name="Roalson E.H."/>
            <person name="Mir W."/>
            <person name="McCubbin A.G."/>
            <person name="Shore J.S."/>
        </authorList>
    </citation>
    <scope>NUCLEOTIDE SEQUENCE</scope>
    <source>
        <strain evidence="6">F60SS</strain>
    </source>
</reference>
<keyword evidence="3" id="KW-0378">Hydrolase</keyword>
<comment type="caution">
    <text evidence="6">The sequence shown here is derived from an EMBL/GenBank/DDBJ whole genome shotgun (WGS) entry which is preliminary data.</text>
</comment>
<name>A0A9Q0IZK0_9ROSI</name>
<evidence type="ECO:0000256" key="1">
    <source>
        <dbReference type="ARBA" id="ARBA00010541"/>
    </source>
</evidence>
<reference evidence="6" key="1">
    <citation type="submission" date="2022-02" db="EMBL/GenBank/DDBJ databases">
        <authorList>
            <person name="Henning P.M."/>
            <person name="McCubbin A.G."/>
            <person name="Shore J.S."/>
        </authorList>
    </citation>
    <scope>NUCLEOTIDE SEQUENCE</scope>
    <source>
        <strain evidence="6">F60SS</strain>
        <tissue evidence="6">Leaves</tissue>
    </source>
</reference>
<keyword evidence="2 6" id="KW-0645">Protease</keyword>
<keyword evidence="7" id="KW-1185">Reference proteome</keyword>
<evidence type="ECO:0000313" key="6">
    <source>
        <dbReference type="EMBL" id="KAJ4824086.1"/>
    </source>
</evidence>
<evidence type="ECO:0000256" key="4">
    <source>
        <dbReference type="ARBA" id="ARBA00022825"/>
    </source>
</evidence>
<protein>
    <submittedName>
        <fullName evidence="6">Protease Do-like 10, mitochondrial</fullName>
    </submittedName>
</protein>
<dbReference type="PANTHER" id="PTHR45980:SF9">
    <property type="entry name" value="PROTEASE DO-LIKE 10, MITOCHONDRIAL-RELATED"/>
    <property type="match status" value="1"/>
</dbReference>
<dbReference type="InterPro" id="IPR001940">
    <property type="entry name" value="Peptidase_S1C"/>
</dbReference>
<sequence length="595" mass="65371">MVVGSLTLRALRRLRFSVSSSSPSYNYSTSTSSSSSCFRAASSIKHPSLRCNSRSSSPFLLPKAPSFLSFLLPNHFSYTTTSAAASASGFTPATAAEAAPDYHNNNPEPPPPPQQLLQSDAYAAIELALDSVVKIFTVTSSPNYFLPWQNKSQRETMGSGFVIPGRKILTNAHVVADHTFVLVRKHGSPNKYRAEVQAVGHECDLAILVVESEEFWEGMNALELGDIPFLQEAVAVVGYPQGGDSISVTKGVVSRVEPTQYVHGATQLMAIQIDAAINPGNSGGPAIMGNKVAGVAFQNLSGAENIGYIIPVPVIKHFISGVEESGKYVGFCSMGLSCQPTENVQLRKHFGMRPEMTGVLVSRINPLSDAYKILKKDDIVLSFDGVPVANDGTVAFRNRERITFDHLVSMKKPNETALVRVLRDGAEQEFSITLRPLQPLVPVHQFDKLPSYYIFAGLVFVPLTQPYLHEYGEDWYNTSPRRLCERALRELPKRAGEQLIILSQVLIDDINAGYERLAELQVKKVNGVEIHNLKHLRELVEGCTSESLRFDLDDERVIALNYDSAKIATSRILKRHRIPSAVSSDLVTEEAKLDK</sequence>
<dbReference type="AlphaFoldDB" id="A0A9Q0IZK0"/>
<dbReference type="SUPFAM" id="SSF50494">
    <property type="entry name" value="Trypsin-like serine proteases"/>
    <property type="match status" value="1"/>
</dbReference>
<comment type="similarity">
    <text evidence="1">Belongs to the peptidase S1C family.</text>
</comment>
<evidence type="ECO:0000259" key="5">
    <source>
        <dbReference type="Pfam" id="PF17815"/>
    </source>
</evidence>
<feature type="domain" description="Protease Do-like PDZ" evidence="5">
    <location>
        <begin position="441"/>
        <end position="585"/>
    </location>
</feature>
<dbReference type="InterPro" id="IPR009003">
    <property type="entry name" value="Peptidase_S1_PA"/>
</dbReference>
<dbReference type="InterPro" id="IPR036034">
    <property type="entry name" value="PDZ_sf"/>
</dbReference>
<dbReference type="Gene3D" id="3.20.190.20">
    <property type="match status" value="1"/>
</dbReference>
<dbReference type="PANTHER" id="PTHR45980">
    <property type="match status" value="1"/>
</dbReference>
<dbReference type="GO" id="GO:0006508">
    <property type="term" value="P:proteolysis"/>
    <property type="evidence" value="ECO:0007669"/>
    <property type="project" value="UniProtKB-KW"/>
</dbReference>
<dbReference type="PRINTS" id="PR00834">
    <property type="entry name" value="PROTEASES2C"/>
</dbReference>
<dbReference type="Pfam" id="PF17815">
    <property type="entry name" value="PDZ_3"/>
    <property type="match status" value="1"/>
</dbReference>
<accession>A0A9Q0IZK0</accession>
<dbReference type="InterPro" id="IPR043504">
    <property type="entry name" value="Peptidase_S1_PA_chymotrypsin"/>
</dbReference>
<dbReference type="SUPFAM" id="SSF50156">
    <property type="entry name" value="PDZ domain-like"/>
    <property type="match status" value="1"/>
</dbReference>
<organism evidence="6 7">
    <name type="scientific">Turnera subulata</name>
    <dbReference type="NCBI Taxonomy" id="218843"/>
    <lineage>
        <taxon>Eukaryota</taxon>
        <taxon>Viridiplantae</taxon>
        <taxon>Streptophyta</taxon>
        <taxon>Embryophyta</taxon>
        <taxon>Tracheophyta</taxon>
        <taxon>Spermatophyta</taxon>
        <taxon>Magnoliopsida</taxon>
        <taxon>eudicotyledons</taxon>
        <taxon>Gunneridae</taxon>
        <taxon>Pentapetalae</taxon>
        <taxon>rosids</taxon>
        <taxon>fabids</taxon>
        <taxon>Malpighiales</taxon>
        <taxon>Passifloraceae</taxon>
        <taxon>Turnera</taxon>
    </lineage>
</organism>
<evidence type="ECO:0000313" key="7">
    <source>
        <dbReference type="Proteomes" id="UP001141552"/>
    </source>
</evidence>
<dbReference type="InterPro" id="IPR046449">
    <property type="entry name" value="DEGP_PDZ_sf"/>
</dbReference>
<dbReference type="OrthoDB" id="4217619at2759"/>
<dbReference type="InterPro" id="IPR041517">
    <property type="entry name" value="DEGP_PDZ"/>
</dbReference>
<gene>
    <name evidence="6" type="primary">DEGP10</name>
    <name evidence="6" type="ORF">Tsubulata_043116</name>
</gene>
<dbReference type="Proteomes" id="UP001141552">
    <property type="component" value="Unassembled WGS sequence"/>
</dbReference>
<proteinExistence type="inferred from homology"/>
<dbReference type="GO" id="GO:0004252">
    <property type="term" value="F:serine-type endopeptidase activity"/>
    <property type="evidence" value="ECO:0007669"/>
    <property type="project" value="InterPro"/>
</dbReference>
<keyword evidence="4" id="KW-0720">Serine protease</keyword>
<dbReference type="Gene3D" id="2.30.42.10">
    <property type="match status" value="1"/>
</dbReference>
<dbReference type="Pfam" id="PF13365">
    <property type="entry name" value="Trypsin_2"/>
    <property type="match status" value="1"/>
</dbReference>